<gene>
    <name evidence="3" type="ORF">BDW59DRAFT_160801</name>
</gene>
<comment type="caution">
    <text evidence="3">The sequence shown here is derived from an EMBL/GenBank/DDBJ whole genome shotgun (WGS) entry which is preliminary data.</text>
</comment>
<feature type="region of interest" description="Disordered" evidence="1">
    <location>
        <begin position="34"/>
        <end position="194"/>
    </location>
</feature>
<dbReference type="PANTHER" id="PTHR23389:SF21">
    <property type="entry name" value="ATPASE FAMILY AAA DOMAIN-CONTAINING PROTEIN 5"/>
    <property type="match status" value="1"/>
</dbReference>
<accession>A0ABR4IFW5</accession>
<feature type="region of interest" description="Disordered" evidence="1">
    <location>
        <begin position="1073"/>
        <end position="1094"/>
    </location>
</feature>
<sequence length="1155" mass="127486">MAMGQGEQRAIHPFFRKDFGISVPLPPLPVHDDLLRPAGLHESPTSPASQTPPVAALDHDPNTDRRKRRKRNKDAAGPAESNTLNSGNEPQYHDRNSFDANEPTITRDKTPEPCDPRTAVEIPSAISNEPCAEGETPTPEVSIPGGGLDKKRKVIRLNPNGKLLSSPVADKIADTSKRRGNKRGKATPGHTEERGKKLVVIKYSKDGGSSESIGKQIDDILNGRAKRSTHQVVPPPDPTATQRQLAKATHPFFMKKAVSKPDVLLSQPQGQDPVHMSASADLGETEPTQARSISKPQFSFKHSFAKVPEPMQPLWPPLGLSHVRGIQDSLVLHHGYHSPCDMDRRKSKTPAVRINDEESVLSSIVDTTSDTVPVLRIPEKQVSTGRSLQAAMAKQLTEHLSNPTADGLPSIETLHPAVSKLYSFLPTSMTAFDRGEYDTHLWAHKYAPTSAQQVLCATKEALMLRDWLKHLIVSSVETGNSLKDNEKTKRNEEKRRKRRKKSDKLDGFVVSSDAEGSEMGEISGSDDELAGEVTVSTKRTVIRTGDFTVNVRSSNERGRMTNAILLSGPSGCGKTASVHAVAKEMDFEVFEINAGNRRSAKDILDRLGDMTQNHLVHNVYGGSDNRSSSHASTTELQAGELEDAKQNKLMGFFKSSSTGNSKKPSRPKAKVPAKAPDTKQARSQKQSLVLLEEADILFDEDKQFWSGVLTLINQSKRPIIITCNDERLIPLDDISFHAILRYRAPPQELAVDYLLLMAANEGHVLQRTAIEKLYLSAGHDLRKTIMELNYWCQIAVGSEKSGLDWIIDRWPRGVDLDSNGDQLRVLSMDTYQEYMGWFSRDMLMSNGLATEAELQEEALHWWQISLQEADSMEDLRQQPSAEASPAASKLELLDNLRCQSDYMDSRSVFDILAAPCCPDARKDAIDTSLPPMSEKQKLNYVQGYQLLLADHVPDYTALTLEIGSTFEILLGSAFRQPREVSAETMLATNILNAGPRPSAVHRQGIELSEALVPVMKPDCAISPPNGRAELSFEHGPRSIAEDISPYIRSIVAFDLRLEQYRLGLGRLLSGNGRGTKRVRTTRASRAALEGGSKAETRKERWFSPAVNVPQILATGKTEWQDLLVQNGYFTVPAAGEHRAREDSEPVSEGVSEECI</sequence>
<dbReference type="CDD" id="cd00009">
    <property type="entry name" value="AAA"/>
    <property type="match status" value="1"/>
</dbReference>
<protein>
    <recommendedName>
        <fullName evidence="2">AAA+ ATPase domain-containing protein</fullName>
    </recommendedName>
</protein>
<reference evidence="3 4" key="1">
    <citation type="submission" date="2024-07" db="EMBL/GenBank/DDBJ databases">
        <title>Section-level genome sequencing and comparative genomics of Aspergillus sections Usti and Cavernicolus.</title>
        <authorList>
            <consortium name="Lawrence Berkeley National Laboratory"/>
            <person name="Nybo J.L."/>
            <person name="Vesth T.C."/>
            <person name="Theobald S."/>
            <person name="Frisvad J.C."/>
            <person name="Larsen T.O."/>
            <person name="Kjaerboelling I."/>
            <person name="Rothschild-Mancinelli K."/>
            <person name="Lyhne E.K."/>
            <person name="Kogle M.E."/>
            <person name="Barry K."/>
            <person name="Clum A."/>
            <person name="Na H."/>
            <person name="Ledsgaard L."/>
            <person name="Lin J."/>
            <person name="Lipzen A."/>
            <person name="Kuo A."/>
            <person name="Riley R."/>
            <person name="Mondo S."/>
            <person name="LaButti K."/>
            <person name="Haridas S."/>
            <person name="Pangalinan J."/>
            <person name="Salamov A.A."/>
            <person name="Simmons B.A."/>
            <person name="Magnuson J.K."/>
            <person name="Chen J."/>
            <person name="Drula E."/>
            <person name="Henrissat B."/>
            <person name="Wiebenga A."/>
            <person name="Lubbers R.J."/>
            <person name="Gomes A.C."/>
            <person name="Makela M.R."/>
            <person name="Stajich J."/>
            <person name="Grigoriev I.V."/>
            <person name="Mortensen U.H."/>
            <person name="De vries R.P."/>
            <person name="Baker S.E."/>
            <person name="Andersen M.R."/>
        </authorList>
    </citation>
    <scope>NUCLEOTIDE SEQUENCE [LARGE SCALE GENOMIC DNA]</scope>
    <source>
        <strain evidence="3 4">CBS 600.67</strain>
    </source>
</reference>
<dbReference type="InterPro" id="IPR003593">
    <property type="entry name" value="AAA+_ATPase"/>
</dbReference>
<name>A0ABR4IFW5_9EURO</name>
<evidence type="ECO:0000259" key="2">
    <source>
        <dbReference type="SMART" id="SM00382"/>
    </source>
</evidence>
<feature type="compositionally biased region" description="Polar residues" evidence="1">
    <location>
        <begin position="43"/>
        <end position="52"/>
    </location>
</feature>
<proteinExistence type="predicted"/>
<dbReference type="SMART" id="SM00382">
    <property type="entry name" value="AAA"/>
    <property type="match status" value="1"/>
</dbReference>
<feature type="domain" description="AAA+ ATPase" evidence="2">
    <location>
        <begin position="560"/>
        <end position="754"/>
    </location>
</feature>
<organism evidence="3 4">
    <name type="scientific">Aspergillus cavernicola</name>
    <dbReference type="NCBI Taxonomy" id="176166"/>
    <lineage>
        <taxon>Eukaryota</taxon>
        <taxon>Fungi</taxon>
        <taxon>Dikarya</taxon>
        <taxon>Ascomycota</taxon>
        <taxon>Pezizomycotina</taxon>
        <taxon>Eurotiomycetes</taxon>
        <taxon>Eurotiomycetidae</taxon>
        <taxon>Eurotiales</taxon>
        <taxon>Aspergillaceae</taxon>
        <taxon>Aspergillus</taxon>
        <taxon>Aspergillus subgen. Nidulantes</taxon>
    </lineage>
</organism>
<feature type="region of interest" description="Disordered" evidence="1">
    <location>
        <begin position="481"/>
        <end position="505"/>
    </location>
</feature>
<feature type="compositionally biased region" description="Basic and acidic residues" evidence="1">
    <location>
        <begin position="105"/>
        <end position="115"/>
    </location>
</feature>
<dbReference type="InterPro" id="IPR027417">
    <property type="entry name" value="P-loop_NTPase"/>
</dbReference>
<dbReference type="Pfam" id="PF00004">
    <property type="entry name" value="AAA"/>
    <property type="match status" value="1"/>
</dbReference>
<dbReference type="PANTHER" id="PTHR23389">
    <property type="entry name" value="CHROMOSOME TRANSMISSION FIDELITY FACTOR 18"/>
    <property type="match status" value="1"/>
</dbReference>
<keyword evidence="4" id="KW-1185">Reference proteome</keyword>
<dbReference type="SUPFAM" id="SSF52540">
    <property type="entry name" value="P-loop containing nucleoside triphosphate hydrolases"/>
    <property type="match status" value="1"/>
</dbReference>
<evidence type="ECO:0000256" key="1">
    <source>
        <dbReference type="SAM" id="MobiDB-lite"/>
    </source>
</evidence>
<feature type="compositionally biased region" description="Polar residues" evidence="1">
    <location>
        <begin position="80"/>
        <end position="89"/>
    </location>
</feature>
<feature type="region of interest" description="Disordered" evidence="1">
    <location>
        <begin position="1135"/>
        <end position="1155"/>
    </location>
</feature>
<dbReference type="EMBL" id="JBFXLS010000029">
    <property type="protein sequence ID" value="KAL2826610.1"/>
    <property type="molecule type" value="Genomic_DNA"/>
</dbReference>
<dbReference type="Proteomes" id="UP001610335">
    <property type="component" value="Unassembled WGS sequence"/>
</dbReference>
<dbReference type="InterPro" id="IPR003959">
    <property type="entry name" value="ATPase_AAA_core"/>
</dbReference>
<feature type="compositionally biased region" description="Basic and acidic residues" evidence="1">
    <location>
        <begin position="483"/>
        <end position="494"/>
    </location>
</feature>
<evidence type="ECO:0000313" key="4">
    <source>
        <dbReference type="Proteomes" id="UP001610335"/>
    </source>
</evidence>
<dbReference type="Gene3D" id="3.40.50.300">
    <property type="entry name" value="P-loop containing nucleotide triphosphate hydrolases"/>
    <property type="match status" value="1"/>
</dbReference>
<feature type="region of interest" description="Disordered" evidence="1">
    <location>
        <begin position="652"/>
        <end position="683"/>
    </location>
</feature>
<evidence type="ECO:0000313" key="3">
    <source>
        <dbReference type="EMBL" id="KAL2826610.1"/>
    </source>
</evidence>